<dbReference type="PANTHER" id="PTHR11022:SF41">
    <property type="entry name" value="PEPTIDOGLYCAN-RECOGNITION PROTEIN LC-RELATED"/>
    <property type="match status" value="1"/>
</dbReference>
<dbReference type="InterPro" id="IPR036505">
    <property type="entry name" value="Amidase/PGRP_sf"/>
</dbReference>
<dbReference type="EMBL" id="BK014652">
    <property type="protein sequence ID" value="DAD65998.1"/>
    <property type="molecule type" value="Genomic_DNA"/>
</dbReference>
<organism evidence="4">
    <name type="scientific">Myoviridae sp. ctKHS5</name>
    <dbReference type="NCBI Taxonomy" id="2823541"/>
    <lineage>
        <taxon>Viruses</taxon>
        <taxon>Duplodnaviria</taxon>
        <taxon>Heunggongvirae</taxon>
        <taxon>Uroviricota</taxon>
        <taxon>Caudoviricetes</taxon>
    </lineage>
</organism>
<evidence type="ECO:0000313" key="4">
    <source>
        <dbReference type="EMBL" id="DAD65998.1"/>
    </source>
</evidence>
<evidence type="ECO:0000259" key="3">
    <source>
        <dbReference type="SMART" id="SM00644"/>
    </source>
</evidence>
<dbReference type="InterPro" id="IPR015510">
    <property type="entry name" value="PGRP"/>
</dbReference>
<dbReference type="GO" id="GO:0042742">
    <property type="term" value="P:defense response to bacterium"/>
    <property type="evidence" value="ECO:0007669"/>
    <property type="project" value="UniProtKB-KW"/>
</dbReference>
<accession>A0A8S5L7Y2</accession>
<feature type="domain" description="N-acetylmuramoyl-L-alanine amidase" evidence="3">
    <location>
        <begin position="2"/>
        <end position="140"/>
    </location>
</feature>
<dbReference type="SMART" id="SM00644">
    <property type="entry name" value="Ami_2"/>
    <property type="match status" value="1"/>
</dbReference>
<reference evidence="4" key="1">
    <citation type="journal article" date="2021" name="Proc. Natl. Acad. Sci. U.S.A.">
        <title>A Catalog of Tens of Thousands of Viruses from Human Metagenomes Reveals Hidden Associations with Chronic Diseases.</title>
        <authorList>
            <person name="Tisza M.J."/>
            <person name="Buck C.B."/>
        </authorList>
    </citation>
    <scope>NUCLEOTIDE SEQUENCE</scope>
    <source>
        <strain evidence="4">CtKHS5</strain>
    </source>
</reference>
<sequence>MALINKIIIHCAATPNGVRLGQTGKNGKSAAAIIDSWHAARGFRRNINNFIAFNRHLEHIGYHFVIDTDGTVATGRKVGEIGAHCKGQNQGSIGICLVGTDRFTLRQWDALAQLIKDLATQYPHATLHGHREFAAKICPGFDVSEWVDNDFVPLADHVIGELST</sequence>
<dbReference type="Pfam" id="PF01510">
    <property type="entry name" value="Amidase_2"/>
    <property type="match status" value="1"/>
</dbReference>
<evidence type="ECO:0000256" key="1">
    <source>
        <dbReference type="ARBA" id="ARBA00022529"/>
    </source>
</evidence>
<dbReference type="GO" id="GO:0009253">
    <property type="term" value="P:peptidoglycan catabolic process"/>
    <property type="evidence" value="ECO:0007669"/>
    <property type="project" value="InterPro"/>
</dbReference>
<keyword evidence="1" id="KW-0929">Antimicrobial</keyword>
<dbReference type="Gene3D" id="3.40.80.10">
    <property type="entry name" value="Peptidoglycan recognition protein-like"/>
    <property type="match status" value="1"/>
</dbReference>
<dbReference type="PANTHER" id="PTHR11022">
    <property type="entry name" value="PEPTIDOGLYCAN RECOGNITION PROTEIN"/>
    <property type="match status" value="1"/>
</dbReference>
<dbReference type="SUPFAM" id="SSF55846">
    <property type="entry name" value="N-acetylmuramoyl-L-alanine amidase-like"/>
    <property type="match status" value="1"/>
</dbReference>
<name>A0A8S5L7Y2_9CAUD</name>
<dbReference type="InterPro" id="IPR002502">
    <property type="entry name" value="Amidase_domain"/>
</dbReference>
<keyword evidence="2" id="KW-0081">Bacteriolytic enzyme</keyword>
<evidence type="ECO:0000256" key="2">
    <source>
        <dbReference type="ARBA" id="ARBA00022638"/>
    </source>
</evidence>
<dbReference type="GO" id="GO:0008745">
    <property type="term" value="F:N-acetylmuramoyl-L-alanine amidase activity"/>
    <property type="evidence" value="ECO:0007669"/>
    <property type="project" value="InterPro"/>
</dbReference>
<dbReference type="GO" id="GO:0001897">
    <property type="term" value="P:symbiont-mediated cytolysis of host cell"/>
    <property type="evidence" value="ECO:0007669"/>
    <property type="project" value="UniProtKB-ARBA"/>
</dbReference>
<proteinExistence type="predicted"/>
<dbReference type="CDD" id="cd06583">
    <property type="entry name" value="PGRP"/>
    <property type="match status" value="1"/>
</dbReference>
<protein>
    <submittedName>
        <fullName evidence="4">Endodeoxyribonuclease I</fullName>
    </submittedName>
</protein>